<accession>A0A4Y7K5W6</accession>
<evidence type="ECO:0000313" key="1">
    <source>
        <dbReference type="EMBL" id="RZC68307.1"/>
    </source>
</evidence>
<dbReference type="Proteomes" id="UP000316621">
    <property type="component" value="Chromosome 7"/>
</dbReference>
<gene>
    <name evidence="1" type="ORF">C5167_031572</name>
</gene>
<dbReference type="Gramene" id="RZC68307">
    <property type="protein sequence ID" value="RZC68307"/>
    <property type="gene ID" value="C5167_031572"/>
</dbReference>
<dbReference type="AlphaFoldDB" id="A0A4Y7K5W6"/>
<name>A0A4Y7K5W6_PAPSO</name>
<reference evidence="1 2" key="1">
    <citation type="journal article" date="2018" name="Science">
        <title>The opium poppy genome and morphinan production.</title>
        <authorList>
            <person name="Guo L."/>
            <person name="Winzer T."/>
            <person name="Yang X."/>
            <person name="Li Y."/>
            <person name="Ning Z."/>
            <person name="He Z."/>
            <person name="Teodor R."/>
            <person name="Lu Y."/>
            <person name="Bowser T.A."/>
            <person name="Graham I.A."/>
            <person name="Ye K."/>
        </authorList>
    </citation>
    <scope>NUCLEOTIDE SEQUENCE [LARGE SCALE GENOMIC DNA]</scope>
    <source>
        <strain evidence="2">cv. HN1</strain>
        <tissue evidence="1">Leaves</tissue>
    </source>
</reference>
<evidence type="ECO:0000313" key="2">
    <source>
        <dbReference type="Proteomes" id="UP000316621"/>
    </source>
</evidence>
<organism evidence="1 2">
    <name type="scientific">Papaver somniferum</name>
    <name type="common">Opium poppy</name>
    <dbReference type="NCBI Taxonomy" id="3469"/>
    <lineage>
        <taxon>Eukaryota</taxon>
        <taxon>Viridiplantae</taxon>
        <taxon>Streptophyta</taxon>
        <taxon>Embryophyta</taxon>
        <taxon>Tracheophyta</taxon>
        <taxon>Spermatophyta</taxon>
        <taxon>Magnoliopsida</taxon>
        <taxon>Ranunculales</taxon>
        <taxon>Papaveraceae</taxon>
        <taxon>Papaveroideae</taxon>
        <taxon>Papaver</taxon>
    </lineage>
</organism>
<sequence>MRNVISVRYKCNYNLGRVNDNIRDWMMEDKLNGSTNLNVAAAMEESGGASVSDGVELMQYWCVVQLLTGCDIADAILVYGVCGSCVVVVVGDGGQWRWLSVAVLVSGGGGGCRRWWYAAAAVDGGSRRRWTVEVVGGGGWWWTVVVVGCGGQ</sequence>
<proteinExistence type="predicted"/>
<keyword evidence="2" id="KW-1185">Reference proteome</keyword>
<dbReference type="EMBL" id="CM010721">
    <property type="protein sequence ID" value="RZC68307.1"/>
    <property type="molecule type" value="Genomic_DNA"/>
</dbReference>
<protein>
    <submittedName>
        <fullName evidence="1">Uncharacterized protein</fullName>
    </submittedName>
</protein>